<evidence type="ECO:0000313" key="1">
    <source>
        <dbReference type="EMBL" id="SFT20602.1"/>
    </source>
</evidence>
<organism evidence="1 2">
    <name type="scientific">Streptomyces harbinensis</name>
    <dbReference type="NCBI Taxonomy" id="1176198"/>
    <lineage>
        <taxon>Bacteria</taxon>
        <taxon>Bacillati</taxon>
        <taxon>Actinomycetota</taxon>
        <taxon>Actinomycetes</taxon>
        <taxon>Kitasatosporales</taxon>
        <taxon>Streptomycetaceae</taxon>
        <taxon>Streptomyces</taxon>
    </lineage>
</organism>
<dbReference type="EMBL" id="FPAB01000012">
    <property type="protein sequence ID" value="SFT20602.1"/>
    <property type="molecule type" value="Genomic_DNA"/>
</dbReference>
<gene>
    <name evidence="1" type="ORF">SAMN05444716_11273</name>
</gene>
<sequence length="87" mass="9894">MIREYEQRRNGHDRPVDITAVRRDARVPGGETTALRLLWLLPAQLPCHAVRVEPDRVRLRFEVGAAAAREAVRRALADTALRGWAQE</sequence>
<proteinExistence type="predicted"/>
<protein>
    <submittedName>
        <fullName evidence="1">Uncharacterized protein</fullName>
    </submittedName>
</protein>
<dbReference type="AlphaFoldDB" id="A0A1I6W3T1"/>
<keyword evidence="2" id="KW-1185">Reference proteome</keyword>
<dbReference type="STRING" id="1176198.SAMN05444716_11273"/>
<reference evidence="2" key="1">
    <citation type="submission" date="2016-10" db="EMBL/GenBank/DDBJ databases">
        <authorList>
            <person name="Varghese N."/>
            <person name="Submissions S."/>
        </authorList>
    </citation>
    <scope>NUCLEOTIDE SEQUENCE [LARGE SCALE GENOMIC DNA]</scope>
    <source>
        <strain evidence="2">CGMCC 4.7047</strain>
    </source>
</reference>
<name>A0A1I6W3T1_9ACTN</name>
<evidence type="ECO:0000313" key="2">
    <source>
        <dbReference type="Proteomes" id="UP000198873"/>
    </source>
</evidence>
<dbReference type="Proteomes" id="UP000198873">
    <property type="component" value="Unassembled WGS sequence"/>
</dbReference>
<accession>A0A1I6W3T1</accession>